<gene>
    <name evidence="2" type="ORF">CFR76_13165</name>
</gene>
<organism evidence="2 3">
    <name type="scientific">Komagataeibacter swingsii</name>
    <dbReference type="NCBI Taxonomy" id="215220"/>
    <lineage>
        <taxon>Bacteria</taxon>
        <taxon>Pseudomonadati</taxon>
        <taxon>Pseudomonadota</taxon>
        <taxon>Alphaproteobacteria</taxon>
        <taxon>Acetobacterales</taxon>
        <taxon>Acetobacteraceae</taxon>
        <taxon>Komagataeibacter</taxon>
    </lineage>
</organism>
<evidence type="ECO:0000313" key="2">
    <source>
        <dbReference type="EMBL" id="PYD68788.1"/>
    </source>
</evidence>
<protein>
    <submittedName>
        <fullName evidence="2">CopG family transcriptional regulator</fullName>
    </submittedName>
</protein>
<dbReference type="AlphaFoldDB" id="A0A2V4S9V0"/>
<evidence type="ECO:0000313" key="3">
    <source>
        <dbReference type="Proteomes" id="UP000247371"/>
    </source>
</evidence>
<dbReference type="Proteomes" id="UP000247371">
    <property type="component" value="Unassembled WGS sequence"/>
</dbReference>
<sequence>MSKLNEPKKKRGRPPVESEQLRARAEMPLVRAVDAWARRHNVTRAEAVRRLIGKGLSAFGVSDSEI</sequence>
<comment type="caution">
    <text evidence="2">The sequence shown here is derived from an EMBL/GenBank/DDBJ whole genome shotgun (WGS) entry which is preliminary data.</text>
</comment>
<accession>A0A2V4S9V0</accession>
<keyword evidence="3" id="KW-1185">Reference proteome</keyword>
<reference evidence="2 3" key="1">
    <citation type="submission" date="2017-07" db="EMBL/GenBank/DDBJ databases">
        <title>A draft genome sequence of Komagataeibacter swingsii LMG 22125.</title>
        <authorList>
            <person name="Skraban J."/>
            <person name="Cleenwerck I."/>
            <person name="Vandamme P."/>
            <person name="Trcek J."/>
        </authorList>
    </citation>
    <scope>NUCLEOTIDE SEQUENCE [LARGE SCALE GENOMIC DNA]</scope>
    <source>
        <strain evidence="2 3">LMG 22125</strain>
    </source>
</reference>
<name>A0A2V4S9V0_9PROT</name>
<evidence type="ECO:0000256" key="1">
    <source>
        <dbReference type="SAM" id="MobiDB-lite"/>
    </source>
</evidence>
<dbReference type="EMBL" id="NKUB01000021">
    <property type="protein sequence ID" value="PYD68788.1"/>
    <property type="molecule type" value="Genomic_DNA"/>
</dbReference>
<feature type="region of interest" description="Disordered" evidence="1">
    <location>
        <begin position="1"/>
        <end position="22"/>
    </location>
</feature>
<proteinExistence type="predicted"/>